<proteinExistence type="predicted"/>
<name>A0ABN8YR30_RANTA</name>
<reference evidence="1" key="1">
    <citation type="submission" date="2023-04" db="EMBL/GenBank/DDBJ databases">
        <authorList>
            <consortium name="ELIXIR-Norway"/>
        </authorList>
    </citation>
    <scope>NUCLEOTIDE SEQUENCE [LARGE SCALE GENOMIC DNA]</scope>
</reference>
<dbReference type="EMBL" id="OX459958">
    <property type="protein sequence ID" value="CAI9164042.1"/>
    <property type="molecule type" value="Genomic_DNA"/>
</dbReference>
<sequence>MASTVHQTWGNFLSRRIGCLPARPLASALRRLERLIRSPLYTKPSRRVGCLPARPLASALRRLERLIEIFLLHQIPSCFPAGPWIYTGLSCLSEHRCFYLSFPSVLEVFSFPSQGIPDEPPNVLPDVRIPEREERSSKAMQFTKREVLLLTRVRAFCCNQHSGARSEKP</sequence>
<evidence type="ECO:0000313" key="2">
    <source>
        <dbReference type="Proteomes" id="UP001176941"/>
    </source>
</evidence>
<dbReference type="Proteomes" id="UP001176941">
    <property type="component" value="Chromosome 22"/>
</dbReference>
<protein>
    <submittedName>
        <fullName evidence="1">Uncharacterized protein</fullName>
    </submittedName>
</protein>
<accession>A0ABN8YR30</accession>
<gene>
    <name evidence="1" type="ORF">MRATA1EN1_LOCUS13004</name>
</gene>
<organism evidence="1 2">
    <name type="scientific">Rangifer tarandus platyrhynchus</name>
    <name type="common">Svalbard reindeer</name>
    <dbReference type="NCBI Taxonomy" id="3082113"/>
    <lineage>
        <taxon>Eukaryota</taxon>
        <taxon>Metazoa</taxon>
        <taxon>Chordata</taxon>
        <taxon>Craniata</taxon>
        <taxon>Vertebrata</taxon>
        <taxon>Euteleostomi</taxon>
        <taxon>Mammalia</taxon>
        <taxon>Eutheria</taxon>
        <taxon>Laurasiatheria</taxon>
        <taxon>Artiodactyla</taxon>
        <taxon>Ruminantia</taxon>
        <taxon>Pecora</taxon>
        <taxon>Cervidae</taxon>
        <taxon>Odocoileinae</taxon>
        <taxon>Rangifer</taxon>
    </lineage>
</organism>
<keyword evidence="2" id="KW-1185">Reference proteome</keyword>
<evidence type="ECO:0000313" key="1">
    <source>
        <dbReference type="EMBL" id="CAI9164042.1"/>
    </source>
</evidence>